<name>A0A1H6F820_9GAMM</name>
<evidence type="ECO:0000313" key="2">
    <source>
        <dbReference type="Proteomes" id="UP000236724"/>
    </source>
</evidence>
<organism evidence="1 2">
    <name type="scientific">Candidatus Venteria ishoeyi</name>
    <dbReference type="NCBI Taxonomy" id="1899563"/>
    <lineage>
        <taxon>Bacteria</taxon>
        <taxon>Pseudomonadati</taxon>
        <taxon>Pseudomonadota</taxon>
        <taxon>Gammaproteobacteria</taxon>
        <taxon>Thiotrichales</taxon>
        <taxon>Thiotrichaceae</taxon>
        <taxon>Venteria</taxon>
    </lineage>
</organism>
<proteinExistence type="predicted"/>
<gene>
    <name evidence="1" type="ORF">MBHS_01323</name>
</gene>
<dbReference type="Proteomes" id="UP000236724">
    <property type="component" value="Unassembled WGS sequence"/>
</dbReference>
<evidence type="ECO:0000313" key="1">
    <source>
        <dbReference type="EMBL" id="SEH05469.1"/>
    </source>
</evidence>
<dbReference type="AlphaFoldDB" id="A0A1H6F820"/>
<sequence length="65" mass="7809">MDSEATKSFQKLEKFFHCQYCQNNHPNLLLIIQQQSDEIQELKQFANHQHPDVLSLEDSFFQNRK</sequence>
<keyword evidence="2" id="KW-1185">Reference proteome</keyword>
<dbReference type="EMBL" id="FMSV02000276">
    <property type="protein sequence ID" value="SEH05469.1"/>
    <property type="molecule type" value="Genomic_DNA"/>
</dbReference>
<protein>
    <submittedName>
        <fullName evidence="1">Uncharacterized protein</fullName>
    </submittedName>
</protein>
<accession>A0A1H6F820</accession>
<reference evidence="1 2" key="1">
    <citation type="submission" date="2016-10" db="EMBL/GenBank/DDBJ databases">
        <authorList>
            <person name="de Groot N.N."/>
        </authorList>
    </citation>
    <scope>NUCLEOTIDE SEQUENCE [LARGE SCALE GENOMIC DNA]</scope>
    <source>
        <strain evidence="1">MBHS1</strain>
    </source>
</reference>
<dbReference type="RefSeq" id="WP_103919394.1">
    <property type="nucleotide sequence ID" value="NZ_FMSV02000276.1"/>
</dbReference>